<comment type="catalytic activity">
    <reaction evidence="4">
        <text>acetoacetate + H(+) = acetone + CO2</text>
        <dbReference type="Rhea" id="RHEA:19729"/>
        <dbReference type="ChEBI" id="CHEBI:13705"/>
        <dbReference type="ChEBI" id="CHEBI:15347"/>
        <dbReference type="ChEBI" id="CHEBI:15378"/>
        <dbReference type="ChEBI" id="CHEBI:16526"/>
        <dbReference type="EC" id="4.1.1.4"/>
    </reaction>
</comment>
<evidence type="ECO:0000256" key="3">
    <source>
        <dbReference type="ARBA" id="ARBA00023270"/>
    </source>
</evidence>
<dbReference type="InterPro" id="IPR023653">
    <property type="entry name" value="Acetoacetate_decarboxylase_bac"/>
</dbReference>
<organism evidence="5 6">
    <name type="scientific">Paenibacillus xylanivorans</name>
    <dbReference type="NCBI Taxonomy" id="1705561"/>
    <lineage>
        <taxon>Bacteria</taxon>
        <taxon>Bacillati</taxon>
        <taxon>Bacillota</taxon>
        <taxon>Bacilli</taxon>
        <taxon>Bacillales</taxon>
        <taxon>Paenibacillaceae</taxon>
        <taxon>Paenibacillus</taxon>
    </lineage>
</organism>
<keyword evidence="2 4" id="KW-0456">Lyase</keyword>
<evidence type="ECO:0000313" key="5">
    <source>
        <dbReference type="EMBL" id="KOY17911.1"/>
    </source>
</evidence>
<keyword evidence="6" id="KW-1185">Reference proteome</keyword>
<dbReference type="SUPFAM" id="SSF160104">
    <property type="entry name" value="Acetoacetate decarboxylase-like"/>
    <property type="match status" value="1"/>
</dbReference>
<dbReference type="PATRIC" id="fig|1705561.3.peg.46"/>
<dbReference type="OrthoDB" id="1633687at2"/>
<dbReference type="Proteomes" id="UP000037688">
    <property type="component" value="Unassembled WGS sequence"/>
</dbReference>
<comment type="similarity">
    <text evidence="4">Belongs to the ADC family.</text>
</comment>
<accession>A0A0N1IWW1</accession>
<keyword evidence="1 4" id="KW-0210">Decarboxylase</keyword>
<reference evidence="5 6" key="1">
    <citation type="submission" date="2015-08" db="EMBL/GenBank/DDBJ databases">
        <title>Draft genome sequence of cellulolytic and xylanolytic Paenibacillus sp. A59, isolated from a decaying forest soil from Patagonia, Argentina.</title>
        <authorList>
            <person name="Ghio S."/>
            <person name="Caceres A.M."/>
            <person name="Talia P."/>
            <person name="Grasso D."/>
            <person name="Campos E."/>
        </authorList>
    </citation>
    <scope>NUCLEOTIDE SEQUENCE [LARGE SCALE GENOMIC DNA]</scope>
    <source>
        <strain evidence="5 6">A59</strain>
    </source>
</reference>
<comment type="function">
    <text evidence="4">Catalyzes the conversion of acetoacetate to acetone and carbon dioxide.</text>
</comment>
<dbReference type="InterPro" id="IPR010451">
    <property type="entry name" value="Acetoacetate_decarboxylase"/>
</dbReference>
<dbReference type="NCBIfam" id="NF002614">
    <property type="entry name" value="PRK02265.1"/>
    <property type="match status" value="1"/>
</dbReference>
<feature type="active site" description="Schiff-base intermediate with acetoacetate" evidence="4">
    <location>
        <position position="115"/>
    </location>
</feature>
<evidence type="ECO:0000256" key="2">
    <source>
        <dbReference type="ARBA" id="ARBA00023239"/>
    </source>
</evidence>
<evidence type="ECO:0000256" key="1">
    <source>
        <dbReference type="ARBA" id="ARBA00022793"/>
    </source>
</evidence>
<dbReference type="GO" id="GO:0047602">
    <property type="term" value="F:acetoacetate decarboxylase activity"/>
    <property type="evidence" value="ECO:0007669"/>
    <property type="project" value="UniProtKB-UniRule"/>
</dbReference>
<proteinExistence type="inferred from homology"/>
<keyword evidence="3 4" id="KW-0704">Schiff base</keyword>
<evidence type="ECO:0000256" key="4">
    <source>
        <dbReference type="HAMAP-Rule" id="MF_00597"/>
    </source>
</evidence>
<evidence type="ECO:0000313" key="6">
    <source>
        <dbReference type="Proteomes" id="UP000037688"/>
    </source>
</evidence>
<dbReference type="AlphaFoldDB" id="A0A0N1IWW1"/>
<dbReference type="Pfam" id="PF06314">
    <property type="entry name" value="ADC"/>
    <property type="match status" value="1"/>
</dbReference>
<dbReference type="Gene3D" id="2.40.400.10">
    <property type="entry name" value="Acetoacetate decarboxylase-like"/>
    <property type="match status" value="1"/>
</dbReference>
<name>A0A0N1IWW1_9BACL</name>
<dbReference type="InterPro" id="IPR023375">
    <property type="entry name" value="ADC_dom_sf"/>
</dbReference>
<gene>
    <name evidence="4" type="primary">adc</name>
    <name evidence="5" type="ORF">AMS66_02890</name>
</gene>
<dbReference type="EC" id="4.1.1.4" evidence="4"/>
<comment type="caution">
    <text evidence="5">The sequence shown here is derived from an EMBL/GenBank/DDBJ whole genome shotgun (WGS) entry which is preliminary data.</text>
</comment>
<dbReference type="HAMAP" id="MF_00597">
    <property type="entry name" value="ADC"/>
    <property type="match status" value="1"/>
</dbReference>
<protein>
    <recommendedName>
        <fullName evidence="4">Acetoacetate decarboxylase</fullName>
        <shortName evidence="4">AAD</shortName>
        <shortName evidence="4">ADC</shortName>
        <ecNumber evidence="4">4.1.1.4</ecNumber>
    </recommendedName>
</protein>
<dbReference type="RefSeq" id="WP_053779363.1">
    <property type="nucleotide sequence ID" value="NZ_LITU01000029.1"/>
</dbReference>
<dbReference type="EMBL" id="LITU01000029">
    <property type="protein sequence ID" value="KOY17911.1"/>
    <property type="molecule type" value="Genomic_DNA"/>
</dbReference>
<sequence>MRKEEVVKQFTTPLDAGAFPLGPYRFYNREYLNILYRTDLERLRKIVPEPLEVTSPLVRFEIMKMPDVTGLGSYTECGQVIPVNFEGEEGDYLHAMYVDSFPAIASGREIGAYPKKMGKSSLYVDSDTLVGLMDYGSLRVATATMGYKHFPLDHSEALQEIVKPNYMLKKMPGYDGYPRICELVRSQITDIKIQGAWSGPARLELFAHALAPMADLPVLEVVSASHIITELSLPSPTVIYDYLADEK</sequence>